<keyword evidence="8" id="KW-0862">Zinc</keyword>
<dbReference type="GO" id="GO:0016887">
    <property type="term" value="F:ATP hydrolysis activity"/>
    <property type="evidence" value="ECO:0007669"/>
    <property type="project" value="TreeGrafter"/>
</dbReference>
<keyword evidence="7" id="KW-0378">Hydrolase</keyword>
<dbReference type="FunFam" id="3.40.50.10810:FF:000001">
    <property type="entry name" value="chromodomain-helicase-DNA-binding protein 3 isoform X1"/>
    <property type="match status" value="1"/>
</dbReference>
<evidence type="ECO:0000256" key="5">
    <source>
        <dbReference type="ARBA" id="ARBA00022741"/>
    </source>
</evidence>
<feature type="domain" description="Helicase ATP-binding" evidence="18">
    <location>
        <begin position="681"/>
        <end position="865"/>
    </location>
</feature>
<evidence type="ECO:0000256" key="4">
    <source>
        <dbReference type="ARBA" id="ARBA00022737"/>
    </source>
</evidence>
<evidence type="ECO:0000256" key="1">
    <source>
        <dbReference type="ARBA" id="ARBA00004123"/>
    </source>
</evidence>
<feature type="compositionally biased region" description="Acidic residues" evidence="14">
    <location>
        <begin position="1312"/>
        <end position="1322"/>
    </location>
</feature>
<evidence type="ECO:0000259" key="17">
    <source>
        <dbReference type="PROSITE" id="PS50089"/>
    </source>
</evidence>
<dbReference type="SMART" id="SM01146">
    <property type="entry name" value="DUF1086"/>
    <property type="match status" value="1"/>
</dbReference>
<dbReference type="Pfam" id="PF06465">
    <property type="entry name" value="DUF1087"/>
    <property type="match status" value="1"/>
</dbReference>
<dbReference type="InterPro" id="IPR014001">
    <property type="entry name" value="Helicase_ATP-bd"/>
</dbReference>
<keyword evidence="11" id="KW-0539">Nucleus</keyword>
<keyword evidence="10" id="KW-0156">Chromatin regulator</keyword>
<accession>A0A6F9D919</accession>
<dbReference type="SMART" id="SM00249">
    <property type="entry name" value="PHD"/>
    <property type="match status" value="2"/>
</dbReference>
<evidence type="ECO:0000259" key="16">
    <source>
        <dbReference type="PROSITE" id="PS50016"/>
    </source>
</evidence>
<feature type="domain" description="PHD-type" evidence="16">
    <location>
        <begin position="333"/>
        <end position="380"/>
    </location>
</feature>
<feature type="compositionally biased region" description="Basic and acidic residues" evidence="14">
    <location>
        <begin position="1323"/>
        <end position="1336"/>
    </location>
</feature>
<dbReference type="EMBL" id="LR783899">
    <property type="protein sequence ID" value="CAB3230448.1"/>
    <property type="molecule type" value="mRNA"/>
</dbReference>
<dbReference type="Gene3D" id="3.40.50.10810">
    <property type="entry name" value="Tandem AAA-ATPase domain"/>
    <property type="match status" value="1"/>
</dbReference>
<comment type="similarity">
    <text evidence="2">Belongs to the SNF2/RAD54 helicase family.</text>
</comment>
<feature type="compositionally biased region" description="Polar residues" evidence="14">
    <location>
        <begin position="1867"/>
        <end position="1886"/>
    </location>
</feature>
<evidence type="ECO:0000256" key="10">
    <source>
        <dbReference type="ARBA" id="ARBA00022853"/>
    </source>
</evidence>
<dbReference type="SMART" id="SM00298">
    <property type="entry name" value="CHROMO"/>
    <property type="match status" value="2"/>
</dbReference>
<dbReference type="GO" id="GO:0004386">
    <property type="term" value="F:helicase activity"/>
    <property type="evidence" value="ECO:0007669"/>
    <property type="project" value="UniProtKB-KW"/>
</dbReference>
<dbReference type="Gene3D" id="3.40.50.300">
    <property type="entry name" value="P-loop containing nucleotide triphosphate hydrolases"/>
    <property type="match status" value="1"/>
</dbReference>
<dbReference type="Pfam" id="PF08073">
    <property type="entry name" value="CHDNT"/>
    <property type="match status" value="1"/>
</dbReference>
<evidence type="ECO:0000313" key="20">
    <source>
        <dbReference type="EMBL" id="CAB3230448.1"/>
    </source>
</evidence>
<dbReference type="PROSITE" id="PS51192">
    <property type="entry name" value="HELICASE_ATP_BIND_1"/>
    <property type="match status" value="1"/>
</dbReference>
<dbReference type="InterPro" id="IPR001841">
    <property type="entry name" value="Znf_RING"/>
</dbReference>
<dbReference type="InterPro" id="IPR012958">
    <property type="entry name" value="CHD_N"/>
</dbReference>
<dbReference type="Pfam" id="PF00176">
    <property type="entry name" value="SNF2-rel_dom"/>
    <property type="match status" value="1"/>
</dbReference>
<keyword evidence="20" id="KW-0347">Helicase</keyword>
<dbReference type="SMART" id="SM00490">
    <property type="entry name" value="HELICc"/>
    <property type="match status" value="1"/>
</dbReference>
<feature type="region of interest" description="Disordered" evidence="14">
    <location>
        <begin position="193"/>
        <end position="330"/>
    </location>
</feature>
<dbReference type="InterPro" id="IPR049730">
    <property type="entry name" value="SNF2/RAD54-like_C"/>
</dbReference>
<dbReference type="SMART" id="SM00184">
    <property type="entry name" value="RING"/>
    <property type="match status" value="2"/>
</dbReference>
<evidence type="ECO:0000256" key="6">
    <source>
        <dbReference type="ARBA" id="ARBA00022771"/>
    </source>
</evidence>
<evidence type="ECO:0000256" key="8">
    <source>
        <dbReference type="ARBA" id="ARBA00022833"/>
    </source>
</evidence>
<dbReference type="GO" id="GO:0042393">
    <property type="term" value="F:histone binding"/>
    <property type="evidence" value="ECO:0007669"/>
    <property type="project" value="TreeGrafter"/>
</dbReference>
<dbReference type="InterPro" id="IPR019787">
    <property type="entry name" value="Znf_PHD-finger"/>
</dbReference>
<feature type="region of interest" description="Disordered" evidence="14">
    <location>
        <begin position="1293"/>
        <end position="1340"/>
    </location>
</feature>
<dbReference type="GO" id="GO:0003677">
    <property type="term" value="F:DNA binding"/>
    <property type="evidence" value="ECO:0007669"/>
    <property type="project" value="UniProtKB-KW"/>
</dbReference>
<evidence type="ECO:0000256" key="13">
    <source>
        <dbReference type="PROSITE-ProRule" id="PRU00175"/>
    </source>
</evidence>
<feature type="compositionally biased region" description="Basic and acidic residues" evidence="14">
    <location>
        <begin position="1540"/>
        <end position="1552"/>
    </location>
</feature>
<dbReference type="GO" id="GO:0000785">
    <property type="term" value="C:chromatin"/>
    <property type="evidence" value="ECO:0007669"/>
    <property type="project" value="TreeGrafter"/>
</dbReference>
<evidence type="ECO:0000256" key="2">
    <source>
        <dbReference type="ARBA" id="ARBA00007025"/>
    </source>
</evidence>
<dbReference type="Gene3D" id="2.40.50.40">
    <property type="match status" value="1"/>
</dbReference>
<dbReference type="SMART" id="SM01147">
    <property type="entry name" value="DUF1087"/>
    <property type="match status" value="1"/>
</dbReference>
<evidence type="ECO:0000256" key="3">
    <source>
        <dbReference type="ARBA" id="ARBA00022723"/>
    </source>
</evidence>
<feature type="compositionally biased region" description="Basic and acidic residues" evidence="14">
    <location>
        <begin position="642"/>
        <end position="656"/>
    </location>
</feature>
<dbReference type="InterPro" id="IPR009463">
    <property type="entry name" value="DUF1087"/>
</dbReference>
<evidence type="ECO:0000259" key="18">
    <source>
        <dbReference type="PROSITE" id="PS51192"/>
    </source>
</evidence>
<feature type="compositionally biased region" description="Polar residues" evidence="14">
    <location>
        <begin position="1582"/>
        <end position="1609"/>
    </location>
</feature>
<keyword evidence="4" id="KW-0677">Repeat</keyword>
<dbReference type="InterPro" id="IPR000330">
    <property type="entry name" value="SNF2_N"/>
</dbReference>
<feature type="compositionally biased region" description="Low complexity" evidence="14">
    <location>
        <begin position="1490"/>
        <end position="1521"/>
    </location>
</feature>
<feature type="compositionally biased region" description="Low complexity" evidence="14">
    <location>
        <begin position="279"/>
        <end position="294"/>
    </location>
</feature>
<evidence type="ECO:0000256" key="12">
    <source>
        <dbReference type="ARBA" id="ARBA00049360"/>
    </source>
</evidence>
<dbReference type="GO" id="GO:0005634">
    <property type="term" value="C:nucleus"/>
    <property type="evidence" value="ECO:0007669"/>
    <property type="project" value="UniProtKB-SubCell"/>
</dbReference>
<feature type="domain" description="PHD-type" evidence="16">
    <location>
        <begin position="412"/>
        <end position="459"/>
    </location>
</feature>
<dbReference type="GO" id="GO:0003682">
    <property type="term" value="F:chromatin binding"/>
    <property type="evidence" value="ECO:0007669"/>
    <property type="project" value="TreeGrafter"/>
</dbReference>
<evidence type="ECO:0000256" key="9">
    <source>
        <dbReference type="ARBA" id="ARBA00022840"/>
    </source>
</evidence>
<dbReference type="InterPro" id="IPR023780">
    <property type="entry name" value="Chromo_domain"/>
</dbReference>
<dbReference type="Pfam" id="PF06461">
    <property type="entry name" value="CHDII_SANT-like"/>
    <property type="match status" value="1"/>
</dbReference>
<dbReference type="Pfam" id="PF00628">
    <property type="entry name" value="PHD"/>
    <property type="match status" value="2"/>
</dbReference>
<feature type="domain" description="RING-type" evidence="17">
    <location>
        <begin position="415"/>
        <end position="457"/>
    </location>
</feature>
<dbReference type="InterPro" id="IPR001965">
    <property type="entry name" value="Znf_PHD"/>
</dbReference>
<keyword evidence="5" id="KW-0547">Nucleotide-binding</keyword>
<feature type="region of interest" description="Disordered" evidence="14">
    <location>
        <begin position="1481"/>
        <end position="1615"/>
    </location>
</feature>
<dbReference type="InterPro" id="IPR012957">
    <property type="entry name" value="CHD_C2"/>
</dbReference>
<dbReference type="CDD" id="cd15532">
    <property type="entry name" value="PHD2_CHD_II"/>
    <property type="match status" value="1"/>
</dbReference>
<dbReference type="InterPro" id="IPR011011">
    <property type="entry name" value="Znf_FYVE_PHD"/>
</dbReference>
<dbReference type="InterPro" id="IPR016197">
    <property type="entry name" value="Chromo-like_dom_sf"/>
</dbReference>
<reference evidence="20" key="1">
    <citation type="submission" date="2020-04" db="EMBL/GenBank/DDBJ databases">
        <authorList>
            <person name="Neveu A P."/>
        </authorList>
    </citation>
    <scope>NUCLEOTIDE SEQUENCE</scope>
    <source>
        <tissue evidence="20">Whole embryo</tissue>
    </source>
</reference>
<dbReference type="SUPFAM" id="SSF54160">
    <property type="entry name" value="Chromo domain-like"/>
    <property type="match status" value="2"/>
</dbReference>
<feature type="compositionally biased region" description="Acidic residues" evidence="14">
    <location>
        <begin position="261"/>
        <end position="275"/>
    </location>
</feature>
<dbReference type="InterPro" id="IPR038718">
    <property type="entry name" value="SNF2-like_sf"/>
</dbReference>
<feature type="compositionally biased region" description="Basic and acidic residues" evidence="14">
    <location>
        <begin position="7"/>
        <end position="17"/>
    </location>
</feature>
<feature type="domain" description="Helicase C-terminal" evidence="19">
    <location>
        <begin position="997"/>
        <end position="1160"/>
    </location>
</feature>
<dbReference type="CDD" id="cd18793">
    <property type="entry name" value="SF2_C_SNF"/>
    <property type="match status" value="1"/>
</dbReference>
<dbReference type="GO" id="GO:0005524">
    <property type="term" value="F:ATP binding"/>
    <property type="evidence" value="ECO:0007669"/>
    <property type="project" value="UniProtKB-KW"/>
</dbReference>
<dbReference type="InterPro" id="IPR019786">
    <property type="entry name" value="Zinc_finger_PHD-type_CS"/>
</dbReference>
<keyword evidence="3" id="KW-0479">Metal-binding</keyword>
<dbReference type="SUPFAM" id="SSF52540">
    <property type="entry name" value="P-loop containing nucleoside triphosphate hydrolases"/>
    <property type="match status" value="2"/>
</dbReference>
<evidence type="ECO:0000256" key="14">
    <source>
        <dbReference type="SAM" id="MobiDB-lite"/>
    </source>
</evidence>
<dbReference type="SUPFAM" id="SSF57903">
    <property type="entry name" value="FYVE/PHD zinc finger"/>
    <property type="match status" value="2"/>
</dbReference>
<dbReference type="Gene3D" id="3.30.40.10">
    <property type="entry name" value="Zinc/RING finger domain, C3HC4 (zinc finger)"/>
    <property type="match status" value="2"/>
</dbReference>
<dbReference type="InterPro" id="IPR013083">
    <property type="entry name" value="Znf_RING/FYVE/PHD"/>
</dbReference>
<dbReference type="PROSITE" id="PS51194">
    <property type="entry name" value="HELICASE_CTER"/>
    <property type="match status" value="1"/>
</dbReference>
<dbReference type="GO" id="GO:0140658">
    <property type="term" value="F:ATP-dependent chromatin remodeler activity"/>
    <property type="evidence" value="ECO:0007669"/>
    <property type="project" value="TreeGrafter"/>
</dbReference>
<keyword evidence="6 13" id="KW-0863">Zinc-finger</keyword>
<feature type="compositionally biased region" description="Basic residues" evidence="14">
    <location>
        <begin position="86"/>
        <end position="96"/>
    </location>
</feature>
<dbReference type="Pfam" id="PF00271">
    <property type="entry name" value="Helicase_C"/>
    <property type="match status" value="1"/>
</dbReference>
<name>A0A6F9D919_9ASCI</name>
<evidence type="ECO:0000259" key="19">
    <source>
        <dbReference type="PROSITE" id="PS51194"/>
    </source>
</evidence>
<feature type="compositionally biased region" description="Polar residues" evidence="14">
    <location>
        <begin position="195"/>
        <end position="208"/>
    </location>
</feature>
<evidence type="ECO:0000256" key="11">
    <source>
        <dbReference type="ARBA" id="ARBA00023242"/>
    </source>
</evidence>
<sequence>MSSSTTKAHEESSKLPDDEVEESLVEKSKKKPKKKDRSKKSKKRKRNDESDTELLGISDGNSDAEVEAAMALFEQEDQLDTDEKPKKKRKKEKKKRMSPDVENSPVSVQSTKPDTKEVKSSAELIQEWNLEPFEYEYTDEDYQNFTSYKLFSQSMKPKLTNRYPRLPATKTLTIVASLWREFSYSMNVAKLPDDASQTNESSGPSLRQQVLRGPTASVNLLPLAEGKRSRSSTPKATNKKEKRVAPLRIRLPKKKKKGASSEDELSSDNDSDLEFEQTLAAAAQAASDSSSSRPSSRRSNPRNNKGKKKPPIKKKKLLKANPQDEDGYETDHQDYCDVCKQGGEIILCDGCPRAFHLVCLEPPLDKPPEGSWPCPVCVKNGVKPKDRSEYRDDDFMLDDEEEEDEENMDDHMEFCSVCKDGGDLLICDTCPHSYHLNCLNPPVAVVPEGEWSCPRCSCPMLKGKLQRVLAWRWREAPYTEVSDERAGQEGKKKKLWGYKQREFLVKYAEYSFWDVDWITELQMEIYCPHQWRMYLRRNDMEEPTPLDEDDDWTDKNLIEKYYRYGVQPEWLNIHRILNSRKVGRGPQVQYLVKWKQLPYDKATWEPEDKDIPGMKEEIQKYKDHRQLMEGGREKSKKKKRKDDRSKPKNDPSEKYDAQPNFITDLGLSLHEYQLEGLNWLRFSWSQHTDTILADEMGLGKTIQTIVFVKSLVVENHTKGPFLISVPLSTMINWEREFDLWAPELYVVSYYGDRDARSVIRENEFSFDDGAIRSSKMAYRMKSGCQVKFHVLLTSYEMCTIDATTLASVDWAMVCIDEAHRLKNNQSKFFKVLSDYNVGHKLLLTGTPLQNNLEELFHLLNFLCPAKFTDMNGFLDEFAEIAKEDQVKKLHELLGPHMLRRLKADVLKGLVAKSEFIVRVNLTPMQRKFYRYILARNFDGLNSRGGPNNSSLLNIMMDLKKCCNHPYLFNKAAEEAPRSANGAFDGTEMTKNGGKLIVLQKMMRKLKDRGNRVLIFSQMTRMLDILEDFLEYEGYRYERIDGTITGLVRQEAIDRFNAPNSDHFAFLLSTRAGGLGINLATADTVFIYDSDWNPHNDIQAFSRAHRIGQTNKVMIYRFVTKNSVEERVAEVAKRKMMLTHLVVRPGMGSSKTTSMTKQELDDILRFGTEALFKDDDDAEGSNDFIHYDDRAIEALLDRSKEGVEAKEKENSQMNEYLSSFKVATYQYTDTHVEPEPEREIIQETMEQPDPNYWERLLRHHYEQQQEEIASTLGKGKRVRKQVNYYHAETATEVDRGAGGWDDNGSDYSGLSDTVEDDDEEFDNTEGRKRGRRDKDRPLPPMLARVGGNIEVLGFTSRQRRTYLNFVMRYGMPPTENFQSRWLVRELRGKSEKEFRAYTSLFMRHLCEPGPDNADTYSDGVPREGVSRQHVLTRIGVMSLIHKKVKEFQAINGDWSLPYMNPIWQNKKVTAAAMAVTANMISRSDTPNSTISSVKSADSSAVPSPAPVVKSQPQDTAAAATDAVKSEATPPAVAKSTDVTPPEEKASTVDKETPMEVDNPEPTTDEPIKSEKSEVKPPAEEEPNTATDLSTKPASGDSKTPGTVASAAATSKQDELPLDIVPPKQRFMFNIADGGFTELHTLWQTEEQAAIQSGRINEIWHRKHDYWLIAGIAGHGYARWTDIQNEGRFAIVNEPFRAMHEKGNFLEMQNKFLARRYKLLEQALVIEEQLRRASYLGLMQDPKHPSMALNGRFAEVECLAESHQHLSKESLAGNKPANAVLHKVLNQLEELLADMKADVGRLPATLSRIPSVASRLKMSERGILSRLTQQNGDQQIQPCSYPPYHKMLNGPFCSGRPVSESRRLVGKSGDTTEVTQDPGSPAPSTSNPGAVRAAAAILAVANAQAMSSDRTVITIDD</sequence>
<dbReference type="GO" id="GO:0008270">
    <property type="term" value="F:zinc ion binding"/>
    <property type="evidence" value="ECO:0007669"/>
    <property type="project" value="UniProtKB-KW"/>
</dbReference>
<dbReference type="SMART" id="SM00487">
    <property type="entry name" value="DEXDc"/>
    <property type="match status" value="1"/>
</dbReference>
<proteinExistence type="evidence at transcript level"/>
<dbReference type="PROSITE" id="PS01359">
    <property type="entry name" value="ZF_PHD_1"/>
    <property type="match status" value="2"/>
</dbReference>
<dbReference type="PANTHER" id="PTHR45623:SF17">
    <property type="entry name" value="CHROMODOMAIN-HELICASE-DNA-BINDING PROTEIN 3-RELATED"/>
    <property type="match status" value="1"/>
</dbReference>
<keyword evidence="9" id="KW-0067">ATP-binding</keyword>
<comment type="catalytic activity">
    <reaction evidence="12">
        <text>ATP + H2O = ADP + phosphate + H(+)</text>
        <dbReference type="Rhea" id="RHEA:13065"/>
        <dbReference type="ChEBI" id="CHEBI:15377"/>
        <dbReference type="ChEBI" id="CHEBI:15378"/>
        <dbReference type="ChEBI" id="CHEBI:30616"/>
        <dbReference type="ChEBI" id="CHEBI:43474"/>
        <dbReference type="ChEBI" id="CHEBI:456216"/>
    </reaction>
</comment>
<keyword evidence="20" id="KW-0238">DNA-binding</keyword>
<dbReference type="CDD" id="cd15531">
    <property type="entry name" value="PHD1_CHD_II"/>
    <property type="match status" value="1"/>
</dbReference>
<comment type="subcellular location">
    <subcellularLocation>
        <location evidence="1">Nucleus</location>
    </subcellularLocation>
</comment>
<feature type="compositionally biased region" description="Basic and acidic residues" evidence="14">
    <location>
        <begin position="1564"/>
        <end position="1577"/>
    </location>
</feature>
<dbReference type="PROSITE" id="PS50013">
    <property type="entry name" value="CHROMO_2"/>
    <property type="match status" value="1"/>
</dbReference>
<organism evidence="20">
    <name type="scientific">Phallusia mammillata</name>
    <dbReference type="NCBI Taxonomy" id="59560"/>
    <lineage>
        <taxon>Eukaryota</taxon>
        <taxon>Metazoa</taxon>
        <taxon>Chordata</taxon>
        <taxon>Tunicata</taxon>
        <taxon>Ascidiacea</taxon>
        <taxon>Phlebobranchia</taxon>
        <taxon>Ascidiidae</taxon>
        <taxon>Phallusia</taxon>
    </lineage>
</organism>
<feature type="compositionally biased region" description="Basic residues" evidence="14">
    <location>
        <begin position="295"/>
        <end position="318"/>
    </location>
</feature>
<dbReference type="InterPro" id="IPR001650">
    <property type="entry name" value="Helicase_C-like"/>
</dbReference>
<feature type="compositionally biased region" description="Basic and acidic residues" evidence="14">
    <location>
        <begin position="622"/>
        <end position="633"/>
    </location>
</feature>
<evidence type="ECO:0000259" key="15">
    <source>
        <dbReference type="PROSITE" id="PS50013"/>
    </source>
</evidence>
<dbReference type="CDD" id="cd18662">
    <property type="entry name" value="CD2_tandem_CHD3-4_like"/>
    <property type="match status" value="1"/>
</dbReference>
<feature type="region of interest" description="Disordered" evidence="14">
    <location>
        <begin position="622"/>
        <end position="657"/>
    </location>
</feature>
<dbReference type="InterPro" id="IPR027417">
    <property type="entry name" value="P-loop_NTPase"/>
</dbReference>
<dbReference type="PROSITE" id="PS50016">
    <property type="entry name" value="ZF_PHD_2"/>
    <property type="match status" value="2"/>
</dbReference>
<feature type="region of interest" description="Disordered" evidence="14">
    <location>
        <begin position="1"/>
        <end position="121"/>
    </location>
</feature>
<dbReference type="InterPro" id="IPR000953">
    <property type="entry name" value="Chromo/chromo_shadow_dom"/>
</dbReference>
<dbReference type="Gene3D" id="1.10.10.60">
    <property type="entry name" value="Homeodomain-like"/>
    <property type="match status" value="1"/>
</dbReference>
<feature type="compositionally biased region" description="Basic residues" evidence="14">
    <location>
        <begin position="28"/>
        <end position="45"/>
    </location>
</feature>
<dbReference type="PANTHER" id="PTHR45623">
    <property type="entry name" value="CHROMODOMAIN-HELICASE-DNA-BINDING PROTEIN 3-RELATED-RELATED"/>
    <property type="match status" value="1"/>
</dbReference>
<dbReference type="Pfam" id="PF00385">
    <property type="entry name" value="Chromo"/>
    <property type="match status" value="1"/>
</dbReference>
<evidence type="ECO:0000256" key="7">
    <source>
        <dbReference type="ARBA" id="ARBA00022801"/>
    </source>
</evidence>
<dbReference type="InterPro" id="IPR009462">
    <property type="entry name" value="CHD_II_SANT-like"/>
</dbReference>
<dbReference type="Pfam" id="PF08074">
    <property type="entry name" value="CHDCT2"/>
    <property type="match status" value="1"/>
</dbReference>
<feature type="domain" description="Chromo" evidence="15">
    <location>
        <begin position="571"/>
        <end position="633"/>
    </location>
</feature>
<gene>
    <name evidence="20" type="primary">Chd4</name>
</gene>
<dbReference type="PROSITE" id="PS50089">
    <property type="entry name" value="ZF_RING_2"/>
    <property type="match status" value="1"/>
</dbReference>
<dbReference type="FunFam" id="3.40.50.300:FF:000015">
    <property type="entry name" value="chromodomain-helicase-DNA-binding protein 9 isoform X1"/>
    <property type="match status" value="1"/>
</dbReference>
<protein>
    <submittedName>
        <fullName evidence="20">Chromodomain-helicase-DNA-binding protein 4</fullName>
    </submittedName>
</protein>
<feature type="region of interest" description="Disordered" evidence="14">
    <location>
        <begin position="1856"/>
        <end position="1886"/>
    </location>
</feature>